<dbReference type="InterPro" id="IPR004358">
    <property type="entry name" value="Sig_transdc_His_kin-like_C"/>
</dbReference>
<organism evidence="10 11">
    <name type="scientific">Dongia mobilis</name>
    <dbReference type="NCBI Taxonomy" id="578943"/>
    <lineage>
        <taxon>Bacteria</taxon>
        <taxon>Pseudomonadati</taxon>
        <taxon>Pseudomonadota</taxon>
        <taxon>Alphaproteobacteria</taxon>
        <taxon>Rhodospirillales</taxon>
        <taxon>Dongiaceae</taxon>
        <taxon>Dongia</taxon>
    </lineage>
</organism>
<dbReference type="SMART" id="SM00387">
    <property type="entry name" value="HATPase_c"/>
    <property type="match status" value="1"/>
</dbReference>
<feature type="region of interest" description="Disordered" evidence="7">
    <location>
        <begin position="1"/>
        <end position="24"/>
    </location>
</feature>
<dbReference type="Proteomes" id="UP000295783">
    <property type="component" value="Unassembled WGS sequence"/>
</dbReference>
<evidence type="ECO:0000256" key="6">
    <source>
        <dbReference type="ARBA" id="ARBA00023012"/>
    </source>
</evidence>
<feature type="transmembrane region" description="Helical" evidence="8">
    <location>
        <begin position="293"/>
        <end position="314"/>
    </location>
</feature>
<evidence type="ECO:0000256" key="5">
    <source>
        <dbReference type="ARBA" id="ARBA00022777"/>
    </source>
</evidence>
<evidence type="ECO:0000313" key="10">
    <source>
        <dbReference type="EMBL" id="TDQ78496.1"/>
    </source>
</evidence>
<evidence type="ECO:0000256" key="1">
    <source>
        <dbReference type="ARBA" id="ARBA00000085"/>
    </source>
</evidence>
<dbReference type="SMART" id="SM00388">
    <property type="entry name" value="HisKA"/>
    <property type="match status" value="1"/>
</dbReference>
<dbReference type="AlphaFoldDB" id="A0A4R6WF85"/>
<dbReference type="GO" id="GO:0000155">
    <property type="term" value="F:phosphorelay sensor kinase activity"/>
    <property type="evidence" value="ECO:0007669"/>
    <property type="project" value="InterPro"/>
</dbReference>
<dbReference type="PANTHER" id="PTHR43711:SF1">
    <property type="entry name" value="HISTIDINE KINASE 1"/>
    <property type="match status" value="1"/>
</dbReference>
<dbReference type="RefSeq" id="WP_133614992.1">
    <property type="nucleotide sequence ID" value="NZ_SNYW01000013.1"/>
</dbReference>
<dbReference type="InterPro" id="IPR050736">
    <property type="entry name" value="Sensor_HK_Regulatory"/>
</dbReference>
<keyword evidence="8" id="KW-0812">Transmembrane</keyword>
<keyword evidence="4" id="KW-0808">Transferase</keyword>
<comment type="catalytic activity">
    <reaction evidence="1">
        <text>ATP + protein L-histidine = ADP + protein N-phospho-L-histidine.</text>
        <dbReference type="EC" id="2.7.13.3"/>
    </reaction>
</comment>
<accession>A0A4R6WF85</accession>
<dbReference type="Pfam" id="PF02518">
    <property type="entry name" value="HATPase_c"/>
    <property type="match status" value="1"/>
</dbReference>
<dbReference type="PROSITE" id="PS50109">
    <property type="entry name" value="HIS_KIN"/>
    <property type="match status" value="1"/>
</dbReference>
<dbReference type="FunFam" id="3.30.565.10:FF:000006">
    <property type="entry name" value="Sensor histidine kinase WalK"/>
    <property type="match status" value="1"/>
</dbReference>
<proteinExistence type="predicted"/>
<dbReference type="InterPro" id="IPR003594">
    <property type="entry name" value="HATPase_dom"/>
</dbReference>
<protein>
    <recommendedName>
        <fullName evidence="2">histidine kinase</fullName>
        <ecNumber evidence="2">2.7.13.3</ecNumber>
    </recommendedName>
</protein>
<evidence type="ECO:0000259" key="9">
    <source>
        <dbReference type="PROSITE" id="PS50109"/>
    </source>
</evidence>
<keyword evidence="6" id="KW-0902">Two-component regulatory system</keyword>
<keyword evidence="8" id="KW-0472">Membrane</keyword>
<dbReference type="InterPro" id="IPR036890">
    <property type="entry name" value="HATPase_C_sf"/>
</dbReference>
<dbReference type="Pfam" id="PF00512">
    <property type="entry name" value="HisKA"/>
    <property type="match status" value="1"/>
</dbReference>
<feature type="transmembrane region" description="Helical" evidence="8">
    <location>
        <begin position="31"/>
        <end position="53"/>
    </location>
</feature>
<dbReference type="InterPro" id="IPR005467">
    <property type="entry name" value="His_kinase_dom"/>
</dbReference>
<name>A0A4R6WF85_9PROT</name>
<dbReference type="OrthoDB" id="9814202at2"/>
<feature type="domain" description="Histidine kinase" evidence="9">
    <location>
        <begin position="360"/>
        <end position="581"/>
    </location>
</feature>
<dbReference type="CDD" id="cd00075">
    <property type="entry name" value="HATPase"/>
    <property type="match status" value="1"/>
</dbReference>
<dbReference type="Gene3D" id="1.10.287.130">
    <property type="match status" value="1"/>
</dbReference>
<dbReference type="Gene3D" id="3.30.565.10">
    <property type="entry name" value="Histidine kinase-like ATPase, C-terminal domain"/>
    <property type="match status" value="1"/>
</dbReference>
<evidence type="ECO:0000313" key="11">
    <source>
        <dbReference type="Proteomes" id="UP000295783"/>
    </source>
</evidence>
<evidence type="ECO:0000256" key="7">
    <source>
        <dbReference type="SAM" id="MobiDB-lite"/>
    </source>
</evidence>
<evidence type="ECO:0000256" key="2">
    <source>
        <dbReference type="ARBA" id="ARBA00012438"/>
    </source>
</evidence>
<keyword evidence="11" id="KW-1185">Reference proteome</keyword>
<gene>
    <name evidence="10" type="ORF">A8950_3552</name>
</gene>
<keyword evidence="5 10" id="KW-0418">Kinase</keyword>
<dbReference type="SUPFAM" id="SSF47384">
    <property type="entry name" value="Homodimeric domain of signal transducing histidine kinase"/>
    <property type="match status" value="1"/>
</dbReference>
<dbReference type="SUPFAM" id="SSF55874">
    <property type="entry name" value="ATPase domain of HSP90 chaperone/DNA topoisomerase II/histidine kinase"/>
    <property type="match status" value="1"/>
</dbReference>
<dbReference type="CDD" id="cd00082">
    <property type="entry name" value="HisKA"/>
    <property type="match status" value="1"/>
</dbReference>
<dbReference type="PANTHER" id="PTHR43711">
    <property type="entry name" value="TWO-COMPONENT HISTIDINE KINASE"/>
    <property type="match status" value="1"/>
</dbReference>
<evidence type="ECO:0000256" key="4">
    <source>
        <dbReference type="ARBA" id="ARBA00022679"/>
    </source>
</evidence>
<evidence type="ECO:0000256" key="8">
    <source>
        <dbReference type="SAM" id="Phobius"/>
    </source>
</evidence>
<dbReference type="InterPro" id="IPR003661">
    <property type="entry name" value="HisK_dim/P_dom"/>
</dbReference>
<dbReference type="EMBL" id="SNYW01000013">
    <property type="protein sequence ID" value="TDQ78496.1"/>
    <property type="molecule type" value="Genomic_DNA"/>
</dbReference>
<reference evidence="10 11" key="1">
    <citation type="submission" date="2019-03" db="EMBL/GenBank/DDBJ databases">
        <title>Genomic Encyclopedia of Type Strains, Phase III (KMG-III): the genomes of soil and plant-associated and newly described type strains.</title>
        <authorList>
            <person name="Whitman W."/>
        </authorList>
    </citation>
    <scope>NUCLEOTIDE SEQUENCE [LARGE SCALE GENOMIC DNA]</scope>
    <source>
        <strain evidence="10 11">CGMCC 1.7660</strain>
    </source>
</reference>
<keyword evidence="3" id="KW-0597">Phosphoprotein</keyword>
<evidence type="ECO:0000256" key="3">
    <source>
        <dbReference type="ARBA" id="ARBA00022553"/>
    </source>
</evidence>
<dbReference type="InterPro" id="IPR036097">
    <property type="entry name" value="HisK_dim/P_sf"/>
</dbReference>
<comment type="caution">
    <text evidence="10">The sequence shown here is derived from an EMBL/GenBank/DDBJ whole genome shotgun (WGS) entry which is preliminary data.</text>
</comment>
<keyword evidence="8" id="KW-1133">Transmembrane helix</keyword>
<dbReference type="EC" id="2.7.13.3" evidence="2"/>
<sequence>MSLVAEHETSPIGPDSDDLQQGNASEPRHSLMLLIAVPIVTLVIGVLATVVIYGELRQRADAVWLGNVEGALARLDDAFSDLVSAEMVPLRTMTGLFLGSESVTAEEFQRVVDGMSRNGTANRQVALAYLEEMPDGGHRLALDAGLPRFGDIARDAAQWPGLAAAAALAQAQPHHILLSPEPLFNDGTFDRFGLVLALDQGSMKGLLVAPLELERLRARFVEQRVPGDLFLDLSVRPDNATRTWSVSRTGDAVPAAGAEQVHRAVSLAGSDWMLLWHVSDRFQGGPDRSFPHAVLVGGLSFSLMGALLFLLAIYEIRRERSQTLMAQRTAALFQRHAVELALARDSAERANRAKSEFLANMSHELRTPLNAIIGFSDMVRLGLCGQLANQRQQECMQHIAESGAHLQHLISDLLDTARIESGQIELNEEPLDAAAIAREAAAFLQPEAAKRGIGIELDVGNHLPVWQADRRAALQILTNLLGNAVKFSPANGVVAMRLQRLPDDGLGIDIVDQGPGIDASTQARIFERFARGDPMISRETDGLGLGLWIVKSLVELHRGRIDIESAPGRGTTARLGFPPPSI</sequence>
<dbReference type="PRINTS" id="PR00344">
    <property type="entry name" value="BCTRLSENSOR"/>
</dbReference>